<dbReference type="InterPro" id="IPR053018">
    <property type="entry name" value="Elsinochrome_Biosynth-Asso"/>
</dbReference>
<reference evidence="2" key="1">
    <citation type="journal article" date="2021" name="Nat. Commun.">
        <title>Genetic determinants of endophytism in the Arabidopsis root mycobiome.</title>
        <authorList>
            <person name="Mesny F."/>
            <person name="Miyauchi S."/>
            <person name="Thiergart T."/>
            <person name="Pickel B."/>
            <person name="Atanasova L."/>
            <person name="Karlsson M."/>
            <person name="Huettel B."/>
            <person name="Barry K.W."/>
            <person name="Haridas S."/>
            <person name="Chen C."/>
            <person name="Bauer D."/>
            <person name="Andreopoulos W."/>
            <person name="Pangilinan J."/>
            <person name="LaButti K."/>
            <person name="Riley R."/>
            <person name="Lipzen A."/>
            <person name="Clum A."/>
            <person name="Drula E."/>
            <person name="Henrissat B."/>
            <person name="Kohler A."/>
            <person name="Grigoriev I.V."/>
            <person name="Martin F.M."/>
            <person name="Hacquard S."/>
        </authorList>
    </citation>
    <scope>NUCLEOTIDE SEQUENCE</scope>
    <source>
        <strain evidence="2">FSSC 5 MPI-SDFR-AT-0091</strain>
    </source>
</reference>
<feature type="transmembrane region" description="Helical" evidence="1">
    <location>
        <begin position="28"/>
        <end position="54"/>
    </location>
</feature>
<evidence type="ECO:0000313" key="3">
    <source>
        <dbReference type="Proteomes" id="UP000736672"/>
    </source>
</evidence>
<keyword evidence="1" id="KW-0472">Membrane</keyword>
<dbReference type="OrthoDB" id="5427664at2759"/>
<keyword evidence="1" id="KW-1133">Transmembrane helix</keyword>
<dbReference type="Proteomes" id="UP000736672">
    <property type="component" value="Unassembled WGS sequence"/>
</dbReference>
<dbReference type="EMBL" id="JAGTJS010000005">
    <property type="protein sequence ID" value="KAH7268543.1"/>
    <property type="molecule type" value="Genomic_DNA"/>
</dbReference>
<proteinExistence type="predicted"/>
<sequence>MANDCGLSSYWQFWGDCECSCPQSNPDIAGIGVISSFITSSCLAIIATCLYLMLIRSGLEREDSFNPIDGWMRRNICDPWVRFVTKVPFIESRIDKIESILFSFLLSLADMQLVTGIAMLSAAVIKLQDKNDGVSASHFSMVTNLAWFSSMVHQLTLLAIRTKVVGSMKAQHRGVWPDRKNSSRFRRARAAIGWGGDLMVRVISMLILASLLLYCSYVSGAKDWYTYSYCPARCSLGKERGGEPLWWTVFNFCMVLFDYPRRCLLLWPALGHWWIDHARHHVLDDKGLEGSPKGHALPLWRRILVWLYYIGKRFHESWRALTDIVNEDDVKGFGQLMPILLLGMPFLQGLEIYSGKSPIL</sequence>
<dbReference type="PANTHER" id="PTHR37577">
    <property type="entry name" value="INTEGRAL MEMBRANE PROTEIN"/>
    <property type="match status" value="1"/>
</dbReference>
<keyword evidence="3" id="KW-1185">Reference proteome</keyword>
<evidence type="ECO:0000256" key="1">
    <source>
        <dbReference type="SAM" id="Phobius"/>
    </source>
</evidence>
<accession>A0A9P9KU03</accession>
<gene>
    <name evidence="2" type="ORF">B0J15DRAFT_389970</name>
</gene>
<feature type="transmembrane region" description="Helical" evidence="1">
    <location>
        <begin position="190"/>
        <end position="214"/>
    </location>
</feature>
<keyword evidence="1" id="KW-0812">Transmembrane</keyword>
<organism evidence="2 3">
    <name type="scientific">Fusarium solani</name>
    <name type="common">Filamentous fungus</name>
    <dbReference type="NCBI Taxonomy" id="169388"/>
    <lineage>
        <taxon>Eukaryota</taxon>
        <taxon>Fungi</taxon>
        <taxon>Dikarya</taxon>
        <taxon>Ascomycota</taxon>
        <taxon>Pezizomycotina</taxon>
        <taxon>Sordariomycetes</taxon>
        <taxon>Hypocreomycetidae</taxon>
        <taxon>Hypocreales</taxon>
        <taxon>Nectriaceae</taxon>
        <taxon>Fusarium</taxon>
        <taxon>Fusarium solani species complex</taxon>
    </lineage>
</organism>
<comment type="caution">
    <text evidence="2">The sequence shown here is derived from an EMBL/GenBank/DDBJ whole genome shotgun (WGS) entry which is preliminary data.</text>
</comment>
<dbReference type="PANTHER" id="PTHR37577:SF1">
    <property type="entry name" value="INTEGRAL MEMBRANE PROTEIN"/>
    <property type="match status" value="1"/>
</dbReference>
<feature type="transmembrane region" description="Helical" evidence="1">
    <location>
        <begin position="100"/>
        <end position="125"/>
    </location>
</feature>
<protein>
    <submittedName>
        <fullName evidence="2">Uncharacterized protein</fullName>
    </submittedName>
</protein>
<dbReference type="AlphaFoldDB" id="A0A9P9KU03"/>
<evidence type="ECO:0000313" key="2">
    <source>
        <dbReference type="EMBL" id="KAH7268543.1"/>
    </source>
</evidence>
<name>A0A9P9KU03_FUSSL</name>